<dbReference type="AlphaFoldDB" id="A0A2M7DLV5"/>
<dbReference type="CDD" id="cd06503">
    <property type="entry name" value="ATP-synt_Fo_b"/>
    <property type="match status" value="1"/>
</dbReference>
<keyword evidence="7 13" id="KW-1133">Transmembrane helix</keyword>
<dbReference type="EMBL" id="PETS01000106">
    <property type="protein sequence ID" value="PIV50734.1"/>
    <property type="molecule type" value="Genomic_DNA"/>
</dbReference>
<evidence type="ECO:0000256" key="7">
    <source>
        <dbReference type="ARBA" id="ARBA00022989"/>
    </source>
</evidence>
<proteinExistence type="inferred from homology"/>
<accession>A0A2M7DLV5</accession>
<dbReference type="InterPro" id="IPR002146">
    <property type="entry name" value="ATP_synth_b/b'su_bac/chlpt"/>
</dbReference>
<keyword evidence="5 13" id="KW-0812">Transmembrane</keyword>
<keyword evidence="4 13" id="KW-0138">CF(0)</keyword>
<evidence type="ECO:0000256" key="13">
    <source>
        <dbReference type="HAMAP-Rule" id="MF_01398"/>
    </source>
</evidence>
<dbReference type="GO" id="GO:0012505">
    <property type="term" value="C:endomembrane system"/>
    <property type="evidence" value="ECO:0007669"/>
    <property type="project" value="UniProtKB-SubCell"/>
</dbReference>
<dbReference type="GO" id="GO:0045259">
    <property type="term" value="C:proton-transporting ATP synthase complex"/>
    <property type="evidence" value="ECO:0007669"/>
    <property type="project" value="UniProtKB-KW"/>
</dbReference>
<evidence type="ECO:0000256" key="4">
    <source>
        <dbReference type="ARBA" id="ARBA00022547"/>
    </source>
</evidence>
<dbReference type="Proteomes" id="UP000228896">
    <property type="component" value="Unassembled WGS sequence"/>
</dbReference>
<evidence type="ECO:0000256" key="8">
    <source>
        <dbReference type="ARBA" id="ARBA00023065"/>
    </source>
</evidence>
<reference evidence="16" key="1">
    <citation type="submission" date="2017-09" db="EMBL/GenBank/DDBJ databases">
        <title>Depth-based differentiation of microbial function through sediment-hosted aquifers and enrichment of novel symbionts in the deep terrestrial subsurface.</title>
        <authorList>
            <person name="Probst A.J."/>
            <person name="Ladd B."/>
            <person name="Jarett J.K."/>
            <person name="Geller-Mcgrath D.E."/>
            <person name="Sieber C.M.K."/>
            <person name="Emerson J.B."/>
            <person name="Anantharaman K."/>
            <person name="Thomas B.C."/>
            <person name="Malmstrom R."/>
            <person name="Stieglmeier M."/>
            <person name="Klingl A."/>
            <person name="Woyke T."/>
            <person name="Ryan C.M."/>
            <person name="Banfield J.F."/>
        </authorList>
    </citation>
    <scope>NUCLEOTIDE SEQUENCE [LARGE SCALE GENOMIC DNA]</scope>
</reference>
<dbReference type="NCBIfam" id="TIGR01144">
    <property type="entry name" value="ATP_synt_b"/>
    <property type="match status" value="1"/>
</dbReference>
<sequence length="165" mass="18902">MESIIEIFHLNLKLFLAQIVNFAIIFGIIYYFAVKPLISVMQERTKKIEKSLADAAVIEKKLSLTEKEYQQKIDQAGKEAVKIIDNANELAENKKKEIVAKARDEVGQIINNEKQLLLAEKAKTLKEIKSEVAGLIAMSLEKILEEKVDYKKEKSLIEKMIKKIR</sequence>
<comment type="subcellular location">
    <subcellularLocation>
        <location evidence="13">Cell membrane</location>
        <topology evidence="13">Single-pass membrane protein</topology>
    </subcellularLocation>
    <subcellularLocation>
        <location evidence="12">Endomembrane system</location>
        <topology evidence="12">Single-pass membrane protein</topology>
    </subcellularLocation>
</comment>
<dbReference type="InterPro" id="IPR050059">
    <property type="entry name" value="ATP_synthase_B_chain"/>
</dbReference>
<keyword evidence="3 13" id="KW-1003">Cell membrane</keyword>
<organism evidence="15 16">
    <name type="scientific">Candidatus Falkowbacteria bacterium CG02_land_8_20_14_3_00_36_14</name>
    <dbReference type="NCBI Taxonomy" id="1974560"/>
    <lineage>
        <taxon>Bacteria</taxon>
        <taxon>Candidatus Falkowiibacteriota</taxon>
    </lineage>
</organism>
<evidence type="ECO:0000256" key="14">
    <source>
        <dbReference type="RuleBase" id="RU003848"/>
    </source>
</evidence>
<evidence type="ECO:0000256" key="2">
    <source>
        <dbReference type="ARBA" id="ARBA00022448"/>
    </source>
</evidence>
<gene>
    <name evidence="13 15" type="primary">atpF</name>
    <name evidence="15" type="ORF">COS18_04175</name>
</gene>
<evidence type="ECO:0000313" key="16">
    <source>
        <dbReference type="Proteomes" id="UP000228896"/>
    </source>
</evidence>
<keyword evidence="2 13" id="KW-0813">Transport</keyword>
<dbReference type="GO" id="GO:0005886">
    <property type="term" value="C:plasma membrane"/>
    <property type="evidence" value="ECO:0007669"/>
    <property type="project" value="UniProtKB-SubCell"/>
</dbReference>
<protein>
    <recommendedName>
        <fullName evidence="13">ATP synthase subunit b</fullName>
    </recommendedName>
    <alternativeName>
        <fullName evidence="13">ATP synthase F(0) sector subunit b</fullName>
    </alternativeName>
    <alternativeName>
        <fullName evidence="13">ATPase subunit I</fullName>
    </alternativeName>
    <alternativeName>
        <fullName evidence="13">F-type ATPase subunit b</fullName>
        <shortName evidence="13">F-ATPase subunit b</shortName>
    </alternativeName>
</protein>
<evidence type="ECO:0000256" key="1">
    <source>
        <dbReference type="ARBA" id="ARBA00005513"/>
    </source>
</evidence>
<evidence type="ECO:0000256" key="5">
    <source>
        <dbReference type="ARBA" id="ARBA00022692"/>
    </source>
</evidence>
<dbReference type="HAMAP" id="MF_01398">
    <property type="entry name" value="ATP_synth_b_bprime"/>
    <property type="match status" value="1"/>
</dbReference>
<dbReference type="PANTHER" id="PTHR33445:SF1">
    <property type="entry name" value="ATP SYNTHASE SUBUNIT B"/>
    <property type="match status" value="1"/>
</dbReference>
<keyword evidence="10 13" id="KW-0066">ATP synthesis</keyword>
<evidence type="ECO:0000256" key="11">
    <source>
        <dbReference type="ARBA" id="ARBA00025198"/>
    </source>
</evidence>
<dbReference type="PANTHER" id="PTHR33445">
    <property type="entry name" value="ATP SYNTHASE SUBUNIT B', CHLOROPLASTIC"/>
    <property type="match status" value="1"/>
</dbReference>
<evidence type="ECO:0000313" key="15">
    <source>
        <dbReference type="EMBL" id="PIV50734.1"/>
    </source>
</evidence>
<comment type="caution">
    <text evidence="15">The sequence shown here is derived from an EMBL/GenBank/DDBJ whole genome shotgun (WGS) entry which is preliminary data.</text>
</comment>
<dbReference type="GO" id="GO:0046933">
    <property type="term" value="F:proton-transporting ATP synthase activity, rotational mechanism"/>
    <property type="evidence" value="ECO:0007669"/>
    <property type="project" value="UniProtKB-UniRule"/>
</dbReference>
<evidence type="ECO:0000256" key="12">
    <source>
        <dbReference type="ARBA" id="ARBA00037847"/>
    </source>
</evidence>
<evidence type="ECO:0000256" key="3">
    <source>
        <dbReference type="ARBA" id="ARBA00022475"/>
    </source>
</evidence>
<comment type="subunit">
    <text evidence="13">F-type ATPases have 2 components, F(1) - the catalytic core - and F(0) - the membrane proton channel. F(1) has five subunits: alpha(3), beta(3), gamma(1), delta(1), epsilon(1). F(0) has three main subunits: a(1), b(2) and c(10-14). The alpha and beta chains form an alternating ring which encloses part of the gamma chain. F(1) is attached to F(0) by a central stalk formed by the gamma and epsilon chains, while a peripheral stalk is formed by the delta and b chains.</text>
</comment>
<dbReference type="InterPro" id="IPR005864">
    <property type="entry name" value="ATP_synth_F0_bsu_bac"/>
</dbReference>
<comment type="function">
    <text evidence="13">Component of the F(0) channel, it forms part of the peripheral stalk, linking F(1) to F(0).</text>
</comment>
<keyword evidence="8 13" id="KW-0406">Ion transport</keyword>
<evidence type="ECO:0000256" key="9">
    <source>
        <dbReference type="ARBA" id="ARBA00023136"/>
    </source>
</evidence>
<evidence type="ECO:0000256" key="6">
    <source>
        <dbReference type="ARBA" id="ARBA00022781"/>
    </source>
</evidence>
<dbReference type="Pfam" id="PF00430">
    <property type="entry name" value="ATP-synt_B"/>
    <property type="match status" value="1"/>
</dbReference>
<name>A0A2M7DLV5_9BACT</name>
<comment type="function">
    <text evidence="11 13">F(1)F(0) ATP synthase produces ATP from ADP in the presence of a proton or sodium gradient. F-type ATPases consist of two structural domains, F(1) containing the extramembraneous catalytic core and F(0) containing the membrane proton channel, linked together by a central stalk and a peripheral stalk. During catalysis, ATP synthesis in the catalytic domain of F(1) is coupled via a rotary mechanism of the central stalk subunits to proton translocation.</text>
</comment>
<keyword evidence="6 13" id="KW-0375">Hydrogen ion transport</keyword>
<keyword evidence="9 13" id="KW-0472">Membrane</keyword>
<comment type="similarity">
    <text evidence="1 13 14">Belongs to the ATPase B chain family.</text>
</comment>
<dbReference type="Gene3D" id="6.10.250.1580">
    <property type="match status" value="1"/>
</dbReference>
<evidence type="ECO:0000256" key="10">
    <source>
        <dbReference type="ARBA" id="ARBA00023310"/>
    </source>
</evidence>
<feature type="transmembrane region" description="Helical" evidence="13">
    <location>
        <begin position="15"/>
        <end position="34"/>
    </location>
</feature>
<dbReference type="GO" id="GO:0046961">
    <property type="term" value="F:proton-transporting ATPase activity, rotational mechanism"/>
    <property type="evidence" value="ECO:0007669"/>
    <property type="project" value="TreeGrafter"/>
</dbReference>